<dbReference type="Proteomes" id="UP000178313">
    <property type="component" value="Unassembled WGS sequence"/>
</dbReference>
<keyword evidence="1" id="KW-1133">Transmembrane helix</keyword>
<accession>A0A1F8AWW2</accession>
<organism evidence="2 3">
    <name type="scientific">Candidatus Woesebacteria bacterium RIFCSPHIGHO2_12_FULL_46_16</name>
    <dbReference type="NCBI Taxonomy" id="1802513"/>
    <lineage>
        <taxon>Bacteria</taxon>
        <taxon>Candidatus Woeseibacteriota</taxon>
    </lineage>
</organism>
<comment type="caution">
    <text evidence="2">The sequence shown here is derived from an EMBL/GenBank/DDBJ whole genome shotgun (WGS) entry which is preliminary data.</text>
</comment>
<keyword evidence="1" id="KW-0472">Membrane</keyword>
<sequence>MAKTAQKKSSSKKSNIKKQVILFCSCCAVGLILLITGFNLNSFFNGERVLGSKTQIEESASIKLAADKEFWNNFLQENPDYFEGWIELTGLYVESEEFDLARFALDRARQINPNSKEIRNLEERLK</sequence>
<protein>
    <recommendedName>
        <fullName evidence="4">Tetratricopeptide repeat protein</fullName>
    </recommendedName>
</protein>
<feature type="transmembrane region" description="Helical" evidence="1">
    <location>
        <begin position="20"/>
        <end position="40"/>
    </location>
</feature>
<dbReference type="InterPro" id="IPR011990">
    <property type="entry name" value="TPR-like_helical_dom_sf"/>
</dbReference>
<evidence type="ECO:0000313" key="2">
    <source>
        <dbReference type="EMBL" id="OGM56216.1"/>
    </source>
</evidence>
<dbReference type="Gene3D" id="1.25.40.10">
    <property type="entry name" value="Tetratricopeptide repeat domain"/>
    <property type="match status" value="1"/>
</dbReference>
<evidence type="ECO:0008006" key="4">
    <source>
        <dbReference type="Google" id="ProtNLM"/>
    </source>
</evidence>
<evidence type="ECO:0000313" key="3">
    <source>
        <dbReference type="Proteomes" id="UP000178313"/>
    </source>
</evidence>
<gene>
    <name evidence="2" type="ORF">A3E46_00755</name>
</gene>
<reference evidence="2 3" key="1">
    <citation type="journal article" date="2016" name="Nat. Commun.">
        <title>Thousands of microbial genomes shed light on interconnected biogeochemical processes in an aquifer system.</title>
        <authorList>
            <person name="Anantharaman K."/>
            <person name="Brown C.T."/>
            <person name="Hug L.A."/>
            <person name="Sharon I."/>
            <person name="Castelle C.J."/>
            <person name="Probst A.J."/>
            <person name="Thomas B.C."/>
            <person name="Singh A."/>
            <person name="Wilkins M.J."/>
            <person name="Karaoz U."/>
            <person name="Brodie E.L."/>
            <person name="Williams K.H."/>
            <person name="Hubbard S.S."/>
            <person name="Banfield J.F."/>
        </authorList>
    </citation>
    <scope>NUCLEOTIDE SEQUENCE [LARGE SCALE GENOMIC DNA]</scope>
</reference>
<keyword evidence="1" id="KW-0812">Transmembrane</keyword>
<evidence type="ECO:0000256" key="1">
    <source>
        <dbReference type="SAM" id="Phobius"/>
    </source>
</evidence>
<dbReference type="SUPFAM" id="SSF48452">
    <property type="entry name" value="TPR-like"/>
    <property type="match status" value="1"/>
</dbReference>
<name>A0A1F8AWW2_9BACT</name>
<proteinExistence type="predicted"/>
<dbReference type="AlphaFoldDB" id="A0A1F8AWW2"/>
<dbReference type="EMBL" id="MGGZ01000037">
    <property type="protein sequence ID" value="OGM56216.1"/>
    <property type="molecule type" value="Genomic_DNA"/>
</dbReference>